<evidence type="ECO:0000313" key="2">
    <source>
        <dbReference type="Proteomes" id="UP001166286"/>
    </source>
</evidence>
<keyword evidence="2" id="KW-1185">Reference proteome</keyword>
<dbReference type="Proteomes" id="UP001166286">
    <property type="component" value="Unassembled WGS sequence"/>
</dbReference>
<proteinExistence type="predicted"/>
<evidence type="ECO:0000313" key="1">
    <source>
        <dbReference type="EMBL" id="KAK0517246.1"/>
    </source>
</evidence>
<reference evidence="1" key="1">
    <citation type="submission" date="2023-03" db="EMBL/GenBank/DDBJ databases">
        <title>Complete genome of Cladonia borealis.</title>
        <authorList>
            <person name="Park H."/>
        </authorList>
    </citation>
    <scope>NUCLEOTIDE SEQUENCE</scope>
    <source>
        <strain evidence="1">ANT050790</strain>
    </source>
</reference>
<protein>
    <submittedName>
        <fullName evidence="1">Uncharacterized protein</fullName>
    </submittedName>
</protein>
<name>A0AA39RAJ1_9LECA</name>
<accession>A0AA39RAJ1</accession>
<dbReference type="AlphaFoldDB" id="A0AA39RAJ1"/>
<organism evidence="1 2">
    <name type="scientific">Cladonia borealis</name>
    <dbReference type="NCBI Taxonomy" id="184061"/>
    <lineage>
        <taxon>Eukaryota</taxon>
        <taxon>Fungi</taxon>
        <taxon>Dikarya</taxon>
        <taxon>Ascomycota</taxon>
        <taxon>Pezizomycotina</taxon>
        <taxon>Lecanoromycetes</taxon>
        <taxon>OSLEUM clade</taxon>
        <taxon>Lecanoromycetidae</taxon>
        <taxon>Lecanorales</taxon>
        <taxon>Lecanorineae</taxon>
        <taxon>Cladoniaceae</taxon>
        <taxon>Cladonia</taxon>
    </lineage>
</organism>
<gene>
    <name evidence="1" type="ORF">JMJ35_000401</name>
</gene>
<sequence length="72" mass="8755">MTESVFANAIWRYDYIDHYRLDEAIIGGFLYQKWGGYKYFVKRKGEEFRFWVPRALTKDEKNELIGKRKPKS</sequence>
<comment type="caution">
    <text evidence="1">The sequence shown here is derived from an EMBL/GenBank/DDBJ whole genome shotgun (WGS) entry which is preliminary data.</text>
</comment>
<dbReference type="EMBL" id="JAFEKC020000001">
    <property type="protein sequence ID" value="KAK0517246.1"/>
    <property type="molecule type" value="Genomic_DNA"/>
</dbReference>